<dbReference type="AlphaFoldDB" id="A0A821WNB8"/>
<proteinExistence type="predicted"/>
<evidence type="ECO:0000313" key="2">
    <source>
        <dbReference type="EMBL" id="CAF4927664.1"/>
    </source>
</evidence>
<dbReference type="EMBL" id="CAJNYV010003852">
    <property type="protein sequence ID" value="CAF3617109.1"/>
    <property type="molecule type" value="Genomic_DNA"/>
</dbReference>
<organism evidence="2 3">
    <name type="scientific">Rotaria socialis</name>
    <dbReference type="NCBI Taxonomy" id="392032"/>
    <lineage>
        <taxon>Eukaryota</taxon>
        <taxon>Metazoa</taxon>
        <taxon>Spiralia</taxon>
        <taxon>Gnathifera</taxon>
        <taxon>Rotifera</taxon>
        <taxon>Eurotatoria</taxon>
        <taxon>Bdelloidea</taxon>
        <taxon>Philodinida</taxon>
        <taxon>Philodinidae</taxon>
        <taxon>Rotaria</taxon>
    </lineage>
</organism>
<dbReference type="Proteomes" id="UP000663865">
    <property type="component" value="Unassembled WGS sequence"/>
</dbReference>
<reference evidence="2" key="1">
    <citation type="submission" date="2021-02" db="EMBL/GenBank/DDBJ databases">
        <authorList>
            <person name="Nowell W R."/>
        </authorList>
    </citation>
    <scope>NUCLEOTIDE SEQUENCE</scope>
</reference>
<evidence type="ECO:0000313" key="1">
    <source>
        <dbReference type="EMBL" id="CAF3617109.1"/>
    </source>
</evidence>
<sequence length="334" mass="40979">ENDLTILKEIETSWNELKYSSTIFDRDILFYNTFESILSYQYQWISSYLKQNSLILPFVSLSIPFNNNENPDEYFCQLISYSINPSINEIYIEKWLEQPNTKSLLYYFNIHSLNVPFGLYDKIRQQINFWSNFFWLNGSFLQCNRSNLEEFVRNCLDNPENKLKNLSLELIEQSLNKIDLIYPRGEIDPIIYEQIINDYKLKFQSEIIFEFNLRVECQQKYEYSFNTSIHQWEKQMKIIMNQLDIEQYNYYRFNNEQYQLLMNYLTKQLISNLLNKNFLIEQIYNRNEKKIYQQWRKNIVEFYKNFILSDKFYIYRDVTMPLMKQVLQFVLDFD</sequence>
<evidence type="ECO:0000313" key="3">
    <source>
        <dbReference type="Proteomes" id="UP000663838"/>
    </source>
</evidence>
<gene>
    <name evidence="1" type="ORF">KIK155_LOCUS21721</name>
    <name evidence="2" type="ORF">TOA249_LOCUS32546</name>
</gene>
<name>A0A821WNB8_9BILA</name>
<dbReference type="EMBL" id="CAJOBS010008185">
    <property type="protein sequence ID" value="CAF4927664.1"/>
    <property type="molecule type" value="Genomic_DNA"/>
</dbReference>
<feature type="non-terminal residue" evidence="2">
    <location>
        <position position="1"/>
    </location>
</feature>
<accession>A0A821WNB8</accession>
<dbReference type="Proteomes" id="UP000663838">
    <property type="component" value="Unassembled WGS sequence"/>
</dbReference>
<comment type="caution">
    <text evidence="2">The sequence shown here is derived from an EMBL/GenBank/DDBJ whole genome shotgun (WGS) entry which is preliminary data.</text>
</comment>
<protein>
    <submittedName>
        <fullName evidence="2">Uncharacterized protein</fullName>
    </submittedName>
</protein>